<name>A0A0G0T5V9_9BACT</name>
<dbReference type="EMBL" id="LBZO01000040">
    <property type="protein sequence ID" value="KKR72413.1"/>
    <property type="molecule type" value="Genomic_DNA"/>
</dbReference>
<reference evidence="1 2" key="1">
    <citation type="journal article" date="2015" name="Nature">
        <title>rRNA introns, odd ribosomes, and small enigmatic genomes across a large radiation of phyla.</title>
        <authorList>
            <person name="Brown C.T."/>
            <person name="Hug L.A."/>
            <person name="Thomas B.C."/>
            <person name="Sharon I."/>
            <person name="Castelle C.J."/>
            <person name="Singh A."/>
            <person name="Wilkins M.J."/>
            <person name="Williams K.H."/>
            <person name="Banfield J.F."/>
        </authorList>
    </citation>
    <scope>NUCLEOTIDE SEQUENCE [LARGE SCALE GENOMIC DNA]</scope>
</reference>
<comment type="caution">
    <text evidence="1">The sequence shown here is derived from an EMBL/GenBank/DDBJ whole genome shotgun (WGS) entry which is preliminary data.</text>
</comment>
<evidence type="ECO:0000313" key="1">
    <source>
        <dbReference type="EMBL" id="KKR72413.1"/>
    </source>
</evidence>
<evidence type="ECO:0000313" key="2">
    <source>
        <dbReference type="Proteomes" id="UP000034013"/>
    </source>
</evidence>
<proteinExistence type="predicted"/>
<organism evidence="1 2">
    <name type="scientific">Candidatus Woesebacteria bacterium GW2011_GWA2_40_7</name>
    <dbReference type="NCBI Taxonomy" id="1618562"/>
    <lineage>
        <taxon>Bacteria</taxon>
        <taxon>Candidatus Woeseibacteriota</taxon>
    </lineage>
</organism>
<dbReference type="AlphaFoldDB" id="A0A0G0T5V9"/>
<dbReference type="Proteomes" id="UP000034013">
    <property type="component" value="Unassembled WGS sequence"/>
</dbReference>
<gene>
    <name evidence="1" type="ORF">UU16_C0040G0001</name>
</gene>
<sequence>MTFSSSARTTLANSEKLIVNNAKAKNNFFIIIRLFYLIKLELSTLQDIYQSVHVLLNLYHSCVYEDPFGAAKRLAGVED</sequence>
<protein>
    <submittedName>
        <fullName evidence="1">Uncharacterized protein</fullName>
    </submittedName>
</protein>
<accession>A0A0G0T5V9</accession>